<dbReference type="PANTHER" id="PTHR43861">
    <property type="entry name" value="TRANS-ACONITATE 2-METHYLTRANSFERASE-RELATED"/>
    <property type="match status" value="1"/>
</dbReference>
<dbReference type="Gene3D" id="3.40.50.150">
    <property type="entry name" value="Vaccinia Virus protein VP39"/>
    <property type="match status" value="1"/>
</dbReference>
<sequence>MNCLVCGKTTFDRAVGQATFAQCTCGFARLRASGKLDGYWEGRDDDAVNHVWADTQDALFNAVLKEIASRVPDGTTIYDVGGGIGYFSELAIRAGFDSHNVELSEVACAKARDRIGADRVHTSLAGMAPADVVTMWCVIGHTPDPRAFLDEVRAALRPGGWLFLTTPNWRFQSMLARTLSLRGRTINFERQDHISMFTRDSLTALLASRGFRSPTFGAWGVKERCVALGDSRSTAAVRAKARWNRGWSRAGGPLPIDLTSEFQVLVQYQP</sequence>
<dbReference type="Proteomes" id="UP001596548">
    <property type="component" value="Unassembled WGS sequence"/>
</dbReference>
<name>A0ABW2HR14_9ACTN</name>
<keyword evidence="2" id="KW-1185">Reference proteome</keyword>
<gene>
    <name evidence="1" type="ORF">ACFQS1_11095</name>
</gene>
<dbReference type="EC" id="2.1.1.64" evidence="1"/>
<protein>
    <submittedName>
        <fullName evidence="1">Class I SAM-dependent methyltransferase</fullName>
        <ecNumber evidence="1">2.1.1.222</ecNumber>
        <ecNumber evidence="1">2.1.1.64</ecNumber>
    </submittedName>
</protein>
<evidence type="ECO:0000313" key="1">
    <source>
        <dbReference type="EMBL" id="MFC7274528.1"/>
    </source>
</evidence>
<keyword evidence="1" id="KW-0489">Methyltransferase</keyword>
<reference evidence="2" key="1">
    <citation type="journal article" date="2019" name="Int. J. Syst. Evol. Microbiol.">
        <title>The Global Catalogue of Microorganisms (GCM) 10K type strain sequencing project: providing services to taxonomists for standard genome sequencing and annotation.</title>
        <authorList>
            <consortium name="The Broad Institute Genomics Platform"/>
            <consortium name="The Broad Institute Genome Sequencing Center for Infectious Disease"/>
            <person name="Wu L."/>
            <person name="Ma J."/>
        </authorList>
    </citation>
    <scope>NUCLEOTIDE SEQUENCE [LARGE SCALE GENOMIC DNA]</scope>
    <source>
        <strain evidence="2">XZYJT-10</strain>
    </source>
</reference>
<evidence type="ECO:0000313" key="2">
    <source>
        <dbReference type="Proteomes" id="UP001596548"/>
    </source>
</evidence>
<dbReference type="CDD" id="cd02440">
    <property type="entry name" value="AdoMet_MTases"/>
    <property type="match status" value="1"/>
</dbReference>
<dbReference type="GO" id="GO:0061542">
    <property type="term" value="F:3-demethylubiquinol 3-O-methyltransferase activity"/>
    <property type="evidence" value="ECO:0007669"/>
    <property type="project" value="UniProtKB-EC"/>
</dbReference>
<dbReference type="InterPro" id="IPR029063">
    <property type="entry name" value="SAM-dependent_MTases_sf"/>
</dbReference>
<dbReference type="Pfam" id="PF13489">
    <property type="entry name" value="Methyltransf_23"/>
    <property type="match status" value="1"/>
</dbReference>
<dbReference type="EC" id="2.1.1.222" evidence="1"/>
<dbReference type="EMBL" id="JBHTBJ010000006">
    <property type="protein sequence ID" value="MFC7274528.1"/>
    <property type="molecule type" value="Genomic_DNA"/>
</dbReference>
<dbReference type="PANTHER" id="PTHR43861:SF6">
    <property type="entry name" value="METHYLTRANSFERASE TYPE 11"/>
    <property type="match status" value="1"/>
</dbReference>
<accession>A0ABW2HR14</accession>
<comment type="caution">
    <text evidence="1">The sequence shown here is derived from an EMBL/GenBank/DDBJ whole genome shotgun (WGS) entry which is preliminary data.</text>
</comment>
<dbReference type="RefSeq" id="WP_378966593.1">
    <property type="nucleotide sequence ID" value="NZ_JBHTBJ010000006.1"/>
</dbReference>
<dbReference type="GO" id="GO:0032259">
    <property type="term" value="P:methylation"/>
    <property type="evidence" value="ECO:0007669"/>
    <property type="project" value="UniProtKB-KW"/>
</dbReference>
<organism evidence="1 2">
    <name type="scientific">Paractinoplanes rhizophilus</name>
    <dbReference type="NCBI Taxonomy" id="1416877"/>
    <lineage>
        <taxon>Bacteria</taxon>
        <taxon>Bacillati</taxon>
        <taxon>Actinomycetota</taxon>
        <taxon>Actinomycetes</taxon>
        <taxon>Micromonosporales</taxon>
        <taxon>Micromonosporaceae</taxon>
        <taxon>Paractinoplanes</taxon>
    </lineage>
</organism>
<proteinExistence type="predicted"/>
<dbReference type="GO" id="GO:0102208">
    <property type="term" value="F:2-polyprenyl-6-hydroxyphenol methylase activity"/>
    <property type="evidence" value="ECO:0007669"/>
    <property type="project" value="UniProtKB-EC"/>
</dbReference>
<dbReference type="SUPFAM" id="SSF53335">
    <property type="entry name" value="S-adenosyl-L-methionine-dependent methyltransferases"/>
    <property type="match status" value="1"/>
</dbReference>
<keyword evidence="1" id="KW-0808">Transferase</keyword>